<keyword evidence="2" id="KW-1185">Reference proteome</keyword>
<dbReference type="RefSeq" id="WP_268599261.1">
    <property type="nucleotide sequence ID" value="NZ_JAMDNP010000087.1"/>
</dbReference>
<sequence length="184" mass="21360">MKKMLVFILLCMTLTACSSKDEKLSMEQLEQEQIPKVDLEKALEDIMQPVSIQEFLVLYDRYLEKSINSHMMAINGQMDFERYKYNNSISIKKISTLLSFLSKDSIENYSNEFMLEATHLVNSGVILFTDINLLQEYNDQKIKEFTNKIKGNRNELLILSKKYDAGISEDSNIDVQLIFNNNGF</sequence>
<evidence type="ECO:0008006" key="3">
    <source>
        <dbReference type="Google" id="ProtNLM"/>
    </source>
</evidence>
<dbReference type="EMBL" id="JAMDNP010000087">
    <property type="protein sequence ID" value="MCY9764387.1"/>
    <property type="molecule type" value="Genomic_DNA"/>
</dbReference>
<dbReference type="Proteomes" id="UP001527181">
    <property type="component" value="Unassembled WGS sequence"/>
</dbReference>
<evidence type="ECO:0000313" key="2">
    <source>
        <dbReference type="Proteomes" id="UP001527181"/>
    </source>
</evidence>
<gene>
    <name evidence="1" type="ORF">M5X12_28215</name>
</gene>
<dbReference type="PROSITE" id="PS51257">
    <property type="entry name" value="PROKAR_LIPOPROTEIN"/>
    <property type="match status" value="1"/>
</dbReference>
<name>A0ABT4H5W8_PAEAL</name>
<comment type="caution">
    <text evidence="1">The sequence shown here is derived from an EMBL/GenBank/DDBJ whole genome shotgun (WGS) entry which is preliminary data.</text>
</comment>
<reference evidence="1 2" key="1">
    <citation type="submission" date="2022-05" db="EMBL/GenBank/DDBJ databases">
        <title>Genome Sequencing of Bee-Associated Microbes.</title>
        <authorList>
            <person name="Dunlap C."/>
        </authorList>
    </citation>
    <scope>NUCLEOTIDE SEQUENCE [LARGE SCALE GENOMIC DNA]</scope>
    <source>
        <strain evidence="1 2">NRRL B-04010</strain>
    </source>
</reference>
<accession>A0ABT4H5W8</accession>
<evidence type="ECO:0000313" key="1">
    <source>
        <dbReference type="EMBL" id="MCY9764387.1"/>
    </source>
</evidence>
<organism evidence="1 2">
    <name type="scientific">Paenibacillus alvei</name>
    <name type="common">Bacillus alvei</name>
    <dbReference type="NCBI Taxonomy" id="44250"/>
    <lineage>
        <taxon>Bacteria</taxon>
        <taxon>Bacillati</taxon>
        <taxon>Bacillota</taxon>
        <taxon>Bacilli</taxon>
        <taxon>Bacillales</taxon>
        <taxon>Paenibacillaceae</taxon>
        <taxon>Paenibacillus</taxon>
    </lineage>
</organism>
<protein>
    <recommendedName>
        <fullName evidence="3">Lipoprotein</fullName>
    </recommendedName>
</protein>
<proteinExistence type="predicted"/>